<reference evidence="2 3" key="1">
    <citation type="submission" date="2019-06" db="EMBL/GenBank/DDBJ databases">
        <authorList>
            <person name="Lee I."/>
            <person name="Jang G.I."/>
            <person name="Hwang C.Y."/>
        </authorList>
    </citation>
    <scope>NUCLEOTIDE SEQUENCE [LARGE SCALE GENOMIC DNA]</scope>
    <source>
        <strain evidence="2 3">PAMC 28131</strain>
    </source>
</reference>
<accession>A0A501XGP6</accession>
<feature type="transmembrane region" description="Helical" evidence="1">
    <location>
        <begin position="50"/>
        <end position="67"/>
    </location>
</feature>
<keyword evidence="1" id="KW-1133">Transmembrane helix</keyword>
<sequence length="115" mass="11758">MTTKPTLNDALEAWGKADPLTTAGDQAALARILQHADAVAATHTPSHRPWWMLGGAVAASVALALLLSPQIRGGQQPGGNTEPGGAPVILADASGGDSAAFALLYTPTSEEEYQL</sequence>
<dbReference type="EMBL" id="VFSU01000029">
    <property type="protein sequence ID" value="TPE59811.1"/>
    <property type="molecule type" value="Genomic_DNA"/>
</dbReference>
<keyword evidence="3" id="KW-1185">Reference proteome</keyword>
<keyword evidence="1" id="KW-0472">Membrane</keyword>
<keyword evidence="1" id="KW-0812">Transmembrane</keyword>
<gene>
    <name evidence="2" type="ORF">FJQ54_12845</name>
</gene>
<organism evidence="2 3">
    <name type="scientific">Sandaracinobacter neustonicus</name>
    <dbReference type="NCBI Taxonomy" id="1715348"/>
    <lineage>
        <taxon>Bacteria</taxon>
        <taxon>Pseudomonadati</taxon>
        <taxon>Pseudomonadota</taxon>
        <taxon>Alphaproteobacteria</taxon>
        <taxon>Sphingomonadales</taxon>
        <taxon>Sphingosinicellaceae</taxon>
        <taxon>Sandaracinobacter</taxon>
    </lineage>
</organism>
<dbReference type="RefSeq" id="WP_140928820.1">
    <property type="nucleotide sequence ID" value="NZ_VFSU01000029.1"/>
</dbReference>
<protein>
    <recommendedName>
        <fullName evidence="4">DUF3619 family protein</fullName>
    </recommendedName>
</protein>
<comment type="caution">
    <text evidence="2">The sequence shown here is derived from an EMBL/GenBank/DDBJ whole genome shotgun (WGS) entry which is preliminary data.</text>
</comment>
<evidence type="ECO:0008006" key="4">
    <source>
        <dbReference type="Google" id="ProtNLM"/>
    </source>
</evidence>
<evidence type="ECO:0000313" key="3">
    <source>
        <dbReference type="Proteomes" id="UP000319897"/>
    </source>
</evidence>
<proteinExistence type="predicted"/>
<evidence type="ECO:0000313" key="2">
    <source>
        <dbReference type="EMBL" id="TPE59811.1"/>
    </source>
</evidence>
<name>A0A501XGP6_9SPHN</name>
<evidence type="ECO:0000256" key="1">
    <source>
        <dbReference type="SAM" id="Phobius"/>
    </source>
</evidence>
<dbReference type="Proteomes" id="UP000319897">
    <property type="component" value="Unassembled WGS sequence"/>
</dbReference>
<dbReference type="AlphaFoldDB" id="A0A501XGP6"/>